<protein>
    <submittedName>
        <fullName evidence="3">Uncharacterized protein</fullName>
    </submittedName>
</protein>
<evidence type="ECO:0000313" key="4">
    <source>
        <dbReference type="Proteomes" id="UP000663866"/>
    </source>
</evidence>
<feature type="transmembrane region" description="Helical" evidence="1">
    <location>
        <begin position="7"/>
        <end position="26"/>
    </location>
</feature>
<dbReference type="EMBL" id="CAJOBG010001739">
    <property type="protein sequence ID" value="CAF3954452.1"/>
    <property type="molecule type" value="Genomic_DNA"/>
</dbReference>
<keyword evidence="1" id="KW-0812">Transmembrane</keyword>
<name>A0A819KZE2_9BILA</name>
<proteinExistence type="predicted"/>
<evidence type="ECO:0000313" key="3">
    <source>
        <dbReference type="EMBL" id="CAF3954452.1"/>
    </source>
</evidence>
<dbReference type="EMBL" id="CAJNRF010002974">
    <property type="protein sequence ID" value="CAF2045177.1"/>
    <property type="molecule type" value="Genomic_DNA"/>
</dbReference>
<evidence type="ECO:0000313" key="2">
    <source>
        <dbReference type="EMBL" id="CAF2045177.1"/>
    </source>
</evidence>
<feature type="transmembrane region" description="Helical" evidence="1">
    <location>
        <begin position="32"/>
        <end position="58"/>
    </location>
</feature>
<evidence type="ECO:0000256" key="1">
    <source>
        <dbReference type="SAM" id="Phobius"/>
    </source>
</evidence>
<organism evidence="3 4">
    <name type="scientific">Rotaria magnacalcarata</name>
    <dbReference type="NCBI Taxonomy" id="392030"/>
    <lineage>
        <taxon>Eukaryota</taxon>
        <taxon>Metazoa</taxon>
        <taxon>Spiralia</taxon>
        <taxon>Gnathifera</taxon>
        <taxon>Rotifera</taxon>
        <taxon>Eurotatoria</taxon>
        <taxon>Bdelloidea</taxon>
        <taxon>Philodinida</taxon>
        <taxon>Philodinidae</taxon>
        <taxon>Rotaria</taxon>
    </lineage>
</organism>
<keyword evidence="1" id="KW-0472">Membrane</keyword>
<dbReference type="Proteomes" id="UP000663856">
    <property type="component" value="Unassembled WGS sequence"/>
</dbReference>
<comment type="caution">
    <text evidence="3">The sequence shown here is derived from an EMBL/GenBank/DDBJ whole genome shotgun (WGS) entry which is preliminary data.</text>
</comment>
<dbReference type="Proteomes" id="UP000663866">
    <property type="component" value="Unassembled WGS sequence"/>
</dbReference>
<dbReference type="AlphaFoldDB" id="A0A819KZE2"/>
<keyword evidence="4" id="KW-1185">Reference proteome</keyword>
<accession>A0A819KZE2</accession>
<reference evidence="3" key="1">
    <citation type="submission" date="2021-02" db="EMBL/GenBank/DDBJ databases">
        <authorList>
            <person name="Nowell W R."/>
        </authorList>
    </citation>
    <scope>NUCLEOTIDE SEQUENCE</scope>
</reference>
<keyword evidence="1" id="KW-1133">Transmembrane helix</keyword>
<gene>
    <name evidence="3" type="ORF">OVN521_LOCUS12440</name>
    <name evidence="2" type="ORF">WKI299_LOCUS9057</name>
</gene>
<sequence>MITITKLATGSTDFVGLIIGAARLVFGTPTESLSVVLTIYGIGLTTANVVVHLGAYIAEHTLVKSNLKKSNKLFSTRYLHEMSKKIRKTSFETKTDVKTGCNIEPRI</sequence>